<dbReference type="InterPro" id="IPR003677">
    <property type="entry name" value="ANIS5_cation-bd"/>
</dbReference>
<protein>
    <recommendedName>
        <fullName evidence="2">SXP/RAL-2 family protein Ani s 5-like cation-binding domain-containing protein</fullName>
    </recommendedName>
</protein>
<feature type="chain" id="PRO_5040148121" description="SXP/RAL-2 family protein Ani s 5-like cation-binding domain-containing protein" evidence="1">
    <location>
        <begin position="20"/>
        <end position="161"/>
    </location>
</feature>
<name>A0A9P1N2R7_9PELO</name>
<gene>
    <name evidence="3" type="ORF">CAMP_LOCUS11535</name>
</gene>
<dbReference type="InterPro" id="IPR052823">
    <property type="entry name" value="SXP/RAL-2_related"/>
</dbReference>
<evidence type="ECO:0000313" key="4">
    <source>
        <dbReference type="Proteomes" id="UP001152747"/>
    </source>
</evidence>
<accession>A0A9P1N2R7</accession>
<keyword evidence="4" id="KW-1185">Reference proteome</keyword>
<dbReference type="Proteomes" id="UP001152747">
    <property type="component" value="Unassembled WGS sequence"/>
</dbReference>
<dbReference type="PANTHER" id="PTHR21593:SF17">
    <property type="entry name" value="SXP_RAL-2 FAMILY PROTEIN ANI S 5-LIKE CATION-BINDING DOMAIN-CONTAINING PROTEIN"/>
    <property type="match status" value="1"/>
</dbReference>
<evidence type="ECO:0000256" key="1">
    <source>
        <dbReference type="SAM" id="SignalP"/>
    </source>
</evidence>
<dbReference type="AlphaFoldDB" id="A0A9P1N2R7"/>
<reference evidence="3" key="1">
    <citation type="submission" date="2022-11" db="EMBL/GenBank/DDBJ databases">
        <authorList>
            <person name="Kikuchi T."/>
        </authorList>
    </citation>
    <scope>NUCLEOTIDE SEQUENCE</scope>
    <source>
        <strain evidence="3">PS1010</strain>
    </source>
</reference>
<organism evidence="3 4">
    <name type="scientific">Caenorhabditis angaria</name>
    <dbReference type="NCBI Taxonomy" id="860376"/>
    <lineage>
        <taxon>Eukaryota</taxon>
        <taxon>Metazoa</taxon>
        <taxon>Ecdysozoa</taxon>
        <taxon>Nematoda</taxon>
        <taxon>Chromadorea</taxon>
        <taxon>Rhabditida</taxon>
        <taxon>Rhabditina</taxon>
        <taxon>Rhabditomorpha</taxon>
        <taxon>Rhabditoidea</taxon>
        <taxon>Rhabditidae</taxon>
        <taxon>Peloderinae</taxon>
        <taxon>Caenorhabditis</taxon>
    </lineage>
</organism>
<comment type="caution">
    <text evidence="3">The sequence shown here is derived from an EMBL/GenBank/DDBJ whole genome shotgun (WGS) entry which is preliminary data.</text>
</comment>
<feature type="signal peptide" evidence="1">
    <location>
        <begin position="1"/>
        <end position="19"/>
    </location>
</feature>
<evidence type="ECO:0000313" key="3">
    <source>
        <dbReference type="EMBL" id="CAI5448898.1"/>
    </source>
</evidence>
<evidence type="ECO:0000259" key="2">
    <source>
        <dbReference type="Pfam" id="PF02520"/>
    </source>
</evidence>
<dbReference type="PANTHER" id="PTHR21593">
    <property type="entry name" value="PRION-LIKE- Q/N-RICH -DOMAIN-BEARING PROTEIN PROTEIN"/>
    <property type="match status" value="1"/>
</dbReference>
<proteinExistence type="predicted"/>
<dbReference type="OrthoDB" id="5781573at2759"/>
<keyword evidence="1" id="KW-0732">Signal</keyword>
<sequence>MHYYSLIFVFFLSIIIVDSKHKHGPKGGAEFLKNVTADARKEFQNISKNPGISIQQKEDKLKEWAKENNVEAQFNEHLTNMTQHKEQLNKNVGVVVSRLSEAKIEVDKIFADKSMTKIQQHDAVEELRKKKYPKEIPTLFYIGKLFTEDGKKEEKHTKRRN</sequence>
<feature type="domain" description="SXP/RAL-2 family protein Ani s 5-like cation-binding" evidence="2">
    <location>
        <begin position="39"/>
        <end position="146"/>
    </location>
</feature>
<dbReference type="EMBL" id="CANHGI010000004">
    <property type="protein sequence ID" value="CAI5448898.1"/>
    <property type="molecule type" value="Genomic_DNA"/>
</dbReference>
<dbReference type="Pfam" id="PF02520">
    <property type="entry name" value="ANIS5_cation-bd"/>
    <property type="match status" value="1"/>
</dbReference>